<feature type="transmembrane region" description="Helical" evidence="1">
    <location>
        <begin position="225"/>
        <end position="249"/>
    </location>
</feature>
<gene>
    <name evidence="2" type="ORF">GCM10010946_09760</name>
</gene>
<comment type="caution">
    <text evidence="2">The sequence shown here is derived from an EMBL/GenBank/DDBJ whole genome shotgun (WGS) entry which is preliminary data.</text>
</comment>
<feature type="transmembrane region" description="Helical" evidence="1">
    <location>
        <begin position="193"/>
        <end position="213"/>
    </location>
</feature>
<dbReference type="EMBL" id="BMYU01000002">
    <property type="protein sequence ID" value="GGX34584.1"/>
    <property type="molecule type" value="Genomic_DNA"/>
</dbReference>
<protein>
    <submittedName>
        <fullName evidence="2">Uncharacterized protein</fullName>
    </submittedName>
</protein>
<keyword evidence="1" id="KW-0472">Membrane</keyword>
<dbReference type="RefSeq" id="WP_189355932.1">
    <property type="nucleotide sequence ID" value="NZ_BMYU01000002.1"/>
</dbReference>
<feature type="transmembrane region" description="Helical" evidence="1">
    <location>
        <begin position="294"/>
        <end position="311"/>
    </location>
</feature>
<dbReference type="Proteomes" id="UP000653343">
    <property type="component" value="Unassembled WGS sequence"/>
</dbReference>
<keyword evidence="3" id="KW-1185">Reference proteome</keyword>
<proteinExistence type="predicted"/>
<feature type="transmembrane region" description="Helical" evidence="1">
    <location>
        <begin position="47"/>
        <end position="66"/>
    </location>
</feature>
<evidence type="ECO:0000313" key="2">
    <source>
        <dbReference type="EMBL" id="GGX34584.1"/>
    </source>
</evidence>
<reference evidence="3" key="1">
    <citation type="journal article" date="2019" name="Int. J. Syst. Evol. Microbiol.">
        <title>The Global Catalogue of Microorganisms (GCM) 10K type strain sequencing project: providing services to taxonomists for standard genome sequencing and annotation.</title>
        <authorList>
            <consortium name="The Broad Institute Genomics Platform"/>
            <consortium name="The Broad Institute Genome Sequencing Center for Infectious Disease"/>
            <person name="Wu L."/>
            <person name="Ma J."/>
        </authorList>
    </citation>
    <scope>NUCLEOTIDE SEQUENCE [LARGE SCALE GENOMIC DNA]</scope>
    <source>
        <strain evidence="3">KCTC 23917</strain>
    </source>
</reference>
<organism evidence="2 3">
    <name type="scientific">Undibacterium squillarum</name>
    <dbReference type="NCBI Taxonomy" id="1131567"/>
    <lineage>
        <taxon>Bacteria</taxon>
        <taxon>Pseudomonadati</taxon>
        <taxon>Pseudomonadota</taxon>
        <taxon>Betaproteobacteria</taxon>
        <taxon>Burkholderiales</taxon>
        <taxon>Oxalobacteraceae</taxon>
        <taxon>Undibacterium</taxon>
    </lineage>
</organism>
<feature type="transmembrane region" description="Helical" evidence="1">
    <location>
        <begin position="135"/>
        <end position="156"/>
    </location>
</feature>
<feature type="transmembrane region" description="Helical" evidence="1">
    <location>
        <begin position="162"/>
        <end position="181"/>
    </location>
</feature>
<sequence length="312" mass="33897">MRGWAGQILNSVSLNKVTEWPALASNVLSASLIGAYTAASLPSREHIIALVFSMLFVNTGQSLIFMMRPGNSAATINSQSFINSIPVGLLAVVGVAMVFVGCFTIQSLSRHDSRWLIVGLFVLMSLQFQFSEKPVLAVIFSAAVRACYFLLAGLVFSEGFPVLLAWIAGLIFTFHIASHFASLHKQSISLRKIWAIVLMLPLAAYATSGLQLFPRLLADETGQNAFISGIPNQSIVMLVLILFSFGVLAKAIETLLYPVQPDASRIGRELLTAAVSLLDAVAIITVLIHPPMWFITLCLLAYLIIRGLQTLF</sequence>
<keyword evidence="1" id="KW-1133">Transmembrane helix</keyword>
<evidence type="ECO:0000256" key="1">
    <source>
        <dbReference type="SAM" id="Phobius"/>
    </source>
</evidence>
<feature type="transmembrane region" description="Helical" evidence="1">
    <location>
        <begin position="114"/>
        <end position="130"/>
    </location>
</feature>
<keyword evidence="1" id="KW-0812">Transmembrane</keyword>
<name>A0ABQ2XV26_9BURK</name>
<feature type="transmembrane region" description="Helical" evidence="1">
    <location>
        <begin position="87"/>
        <end position="108"/>
    </location>
</feature>
<evidence type="ECO:0000313" key="3">
    <source>
        <dbReference type="Proteomes" id="UP000653343"/>
    </source>
</evidence>
<feature type="transmembrane region" description="Helical" evidence="1">
    <location>
        <begin position="20"/>
        <end position="41"/>
    </location>
</feature>
<accession>A0ABQ2XV26</accession>